<dbReference type="FunFam" id="3.40.640.10:FF:000066">
    <property type="entry name" value="Aspartate aminotransferase"/>
    <property type="match status" value="1"/>
</dbReference>
<dbReference type="SUPFAM" id="SSF53383">
    <property type="entry name" value="PLP-dependent transferases"/>
    <property type="match status" value="1"/>
</dbReference>
<proteinExistence type="inferred from homology"/>
<dbReference type="GO" id="GO:0006520">
    <property type="term" value="P:amino acid metabolic process"/>
    <property type="evidence" value="ECO:0007669"/>
    <property type="project" value="InterPro"/>
</dbReference>
<dbReference type="OrthoDB" id="6752799at2759"/>
<dbReference type="InParanoid" id="A0A0G4GRS7"/>
<protein>
    <recommendedName>
        <fullName evidence="8">Aspartate aminotransferase</fullName>
        <ecNumber evidence="8">2.6.1.1</ecNumber>
    </recommendedName>
</protein>
<evidence type="ECO:0000256" key="7">
    <source>
        <dbReference type="ARBA" id="ARBA00049185"/>
    </source>
</evidence>
<evidence type="ECO:0000259" key="9">
    <source>
        <dbReference type="Pfam" id="PF00155"/>
    </source>
</evidence>
<dbReference type="GO" id="GO:0030170">
    <property type="term" value="F:pyridoxal phosphate binding"/>
    <property type="evidence" value="ECO:0007669"/>
    <property type="project" value="InterPro"/>
</dbReference>
<dbReference type="VEuPathDB" id="CryptoDB:Vbra_18495"/>
<dbReference type="FunCoup" id="A0A0G4GRS7">
    <property type="interactions" value="291"/>
</dbReference>
<dbReference type="InterPro" id="IPR004838">
    <property type="entry name" value="NHTrfase_class1_PyrdxlP-BS"/>
</dbReference>
<evidence type="ECO:0000256" key="3">
    <source>
        <dbReference type="ARBA" id="ARBA00011738"/>
    </source>
</evidence>
<dbReference type="Pfam" id="PF00155">
    <property type="entry name" value="Aminotran_1_2"/>
    <property type="match status" value="1"/>
</dbReference>
<dbReference type="AlphaFoldDB" id="A0A0G4GRS7"/>
<name>A0A0G4GRS7_VITBC</name>
<dbReference type="PANTHER" id="PTHR11879:SF22">
    <property type="entry name" value="ASPARTATE AMINOTRANSFERASE, MITOCHONDRIAL"/>
    <property type="match status" value="1"/>
</dbReference>
<dbReference type="InterPro" id="IPR015424">
    <property type="entry name" value="PyrdxlP-dep_Trfase"/>
</dbReference>
<dbReference type="NCBIfam" id="NF006719">
    <property type="entry name" value="PRK09257.1"/>
    <property type="match status" value="1"/>
</dbReference>
<comment type="subunit">
    <text evidence="3 8">Homodimer.</text>
</comment>
<keyword evidence="6" id="KW-0663">Pyridoxal phosphate</keyword>
<dbReference type="Gene3D" id="3.40.640.10">
    <property type="entry name" value="Type I PLP-dependent aspartate aminotransferase-like (Major domain)"/>
    <property type="match status" value="1"/>
</dbReference>
<comment type="similarity">
    <text evidence="2">Belongs to the class-I pyridoxal-phosphate-dependent aminotransferase family.</text>
</comment>
<dbReference type="STRING" id="1169540.A0A0G4GRS7"/>
<dbReference type="PhylomeDB" id="A0A0G4GRS7"/>
<evidence type="ECO:0000256" key="8">
    <source>
        <dbReference type="RuleBase" id="RU000480"/>
    </source>
</evidence>
<evidence type="ECO:0000256" key="4">
    <source>
        <dbReference type="ARBA" id="ARBA00022576"/>
    </source>
</evidence>
<comment type="cofactor">
    <cofactor evidence="1">
        <name>pyridoxal 5'-phosphate</name>
        <dbReference type="ChEBI" id="CHEBI:597326"/>
    </cofactor>
</comment>
<dbReference type="InterPro" id="IPR000796">
    <property type="entry name" value="Asp_trans"/>
</dbReference>
<organism evidence="10 11">
    <name type="scientific">Vitrella brassicaformis (strain CCMP3155)</name>
    <dbReference type="NCBI Taxonomy" id="1169540"/>
    <lineage>
        <taxon>Eukaryota</taxon>
        <taxon>Sar</taxon>
        <taxon>Alveolata</taxon>
        <taxon>Colpodellida</taxon>
        <taxon>Vitrellaceae</taxon>
        <taxon>Vitrella</taxon>
    </lineage>
</organism>
<dbReference type="EMBL" id="CDMY01000781">
    <property type="protein sequence ID" value="CEM33330.1"/>
    <property type="molecule type" value="Genomic_DNA"/>
</dbReference>
<keyword evidence="11" id="KW-1185">Reference proteome</keyword>
<accession>A0A0G4GRS7</accession>
<evidence type="ECO:0000256" key="2">
    <source>
        <dbReference type="ARBA" id="ARBA00007441"/>
    </source>
</evidence>
<evidence type="ECO:0000256" key="5">
    <source>
        <dbReference type="ARBA" id="ARBA00022679"/>
    </source>
</evidence>
<dbReference type="InterPro" id="IPR015422">
    <property type="entry name" value="PyrdxlP-dep_Trfase_small"/>
</dbReference>
<evidence type="ECO:0000313" key="10">
    <source>
        <dbReference type="EMBL" id="CEM33330.1"/>
    </source>
</evidence>
<dbReference type="InterPro" id="IPR004839">
    <property type="entry name" value="Aminotransferase_I/II_large"/>
</dbReference>
<dbReference type="EC" id="2.6.1.1" evidence="8"/>
<dbReference type="PROSITE" id="PS00105">
    <property type="entry name" value="AA_TRANSFER_CLASS_1"/>
    <property type="match status" value="1"/>
</dbReference>
<keyword evidence="5 8" id="KW-0808">Transferase</keyword>
<dbReference type="Gene3D" id="3.90.1150.10">
    <property type="entry name" value="Aspartate Aminotransferase, domain 1"/>
    <property type="match status" value="1"/>
</dbReference>
<feature type="domain" description="Aminotransferase class I/classII large" evidence="9">
    <location>
        <begin position="40"/>
        <end position="408"/>
    </location>
</feature>
<reference evidence="10 11" key="1">
    <citation type="submission" date="2014-11" db="EMBL/GenBank/DDBJ databases">
        <authorList>
            <person name="Zhu J."/>
            <person name="Qi W."/>
            <person name="Song R."/>
        </authorList>
    </citation>
    <scope>NUCLEOTIDE SEQUENCE [LARGE SCALE GENOMIC DNA]</scope>
</reference>
<comment type="miscellaneous">
    <text evidence="8">In eukaryotes there are cytoplasmic, mitochondrial and chloroplastic isozymes.</text>
</comment>
<evidence type="ECO:0000313" key="11">
    <source>
        <dbReference type="Proteomes" id="UP000041254"/>
    </source>
</evidence>
<comment type="catalytic activity">
    <reaction evidence="7 8">
        <text>L-aspartate + 2-oxoglutarate = oxaloacetate + L-glutamate</text>
        <dbReference type="Rhea" id="RHEA:21824"/>
        <dbReference type="ChEBI" id="CHEBI:16452"/>
        <dbReference type="ChEBI" id="CHEBI:16810"/>
        <dbReference type="ChEBI" id="CHEBI:29985"/>
        <dbReference type="ChEBI" id="CHEBI:29991"/>
        <dbReference type="EC" id="2.6.1.1"/>
    </reaction>
</comment>
<dbReference type="OMA" id="VGACTIV"/>
<dbReference type="PANTHER" id="PTHR11879">
    <property type="entry name" value="ASPARTATE AMINOTRANSFERASE"/>
    <property type="match status" value="1"/>
</dbReference>
<dbReference type="PRINTS" id="PR00799">
    <property type="entry name" value="TRANSAMINASE"/>
</dbReference>
<dbReference type="CDD" id="cd00609">
    <property type="entry name" value="AAT_like"/>
    <property type="match status" value="1"/>
</dbReference>
<evidence type="ECO:0000256" key="6">
    <source>
        <dbReference type="ARBA" id="ARBA00022898"/>
    </source>
</evidence>
<dbReference type="InterPro" id="IPR015421">
    <property type="entry name" value="PyrdxlP-dep_Trfase_major"/>
</dbReference>
<dbReference type="GO" id="GO:0004069">
    <property type="term" value="F:L-aspartate:2-oxoglutarate aminotransferase activity"/>
    <property type="evidence" value="ECO:0007669"/>
    <property type="project" value="UniProtKB-EC"/>
</dbReference>
<sequence length="421" mass="46595">MFATTSSAMASSSMFEHIVEAPPDPILGTALAYKADTNPNKVNLGVGAYRTEEGATYVFPVVAKVDKELAAQTLDKEYLPIDGLPGLKKVTQKLLFGECAAYRGDRICSIQALSGTGALRVGAEFMNRHLPQDWGRTVYLSDPTWGNHKQIFLAAGFAVKTYPYWDQARRCVDMDAMLHTLKFAPKHSIIVLHGCAHNPTGLDPTKDEWQQIVQVIKDNNLIPFIDTAYQGYASGDLDEDAYSLRLFESSGLEFFVAQSFAKNFGLYGERVGMFHIVASSAERAKVVLSQVKPVVRAMYSNPPVHGGRIVERILSDPTLFAEWQQQLKDVAARIHRVRSDLRGGLEAKGTPGSWEHITRQIGMFSYTGLSVAQSERMIDQWHIYMLKNGRISLAGLNHKNIPYVVGAIDDCVRNAPGDSKL</sequence>
<gene>
    <name evidence="10" type="ORF">Vbra_18495</name>
</gene>
<dbReference type="Proteomes" id="UP000041254">
    <property type="component" value="Unassembled WGS sequence"/>
</dbReference>
<dbReference type="FunFam" id="3.90.1150.10:FF:000001">
    <property type="entry name" value="Aspartate aminotransferase"/>
    <property type="match status" value="1"/>
</dbReference>
<evidence type="ECO:0000256" key="1">
    <source>
        <dbReference type="ARBA" id="ARBA00001933"/>
    </source>
</evidence>
<keyword evidence="4 8" id="KW-0032">Aminotransferase</keyword>